<dbReference type="Gene3D" id="3.30.565.10">
    <property type="entry name" value="Histidine kinase-like ATPase, C-terminal domain"/>
    <property type="match status" value="1"/>
</dbReference>
<organism evidence="5 6">
    <name type="scientific">Planomonospora corallina</name>
    <dbReference type="NCBI Taxonomy" id="1806052"/>
    <lineage>
        <taxon>Bacteria</taxon>
        <taxon>Bacillati</taxon>
        <taxon>Actinomycetota</taxon>
        <taxon>Actinomycetes</taxon>
        <taxon>Streptosporangiales</taxon>
        <taxon>Streptosporangiaceae</taxon>
        <taxon>Planomonospora</taxon>
    </lineage>
</organism>
<dbReference type="InterPro" id="IPR036890">
    <property type="entry name" value="HATPase_C_sf"/>
</dbReference>
<dbReference type="EMBL" id="JBHSBM010000026">
    <property type="protein sequence ID" value="MFC4061319.1"/>
    <property type="molecule type" value="Genomic_DNA"/>
</dbReference>
<feature type="domain" description="Histidine kinase/HSP90-like ATPase" evidence="3">
    <location>
        <begin position="207"/>
        <end position="314"/>
    </location>
</feature>
<evidence type="ECO:0000259" key="3">
    <source>
        <dbReference type="Pfam" id="PF13581"/>
    </source>
</evidence>
<feature type="compositionally biased region" description="Low complexity" evidence="2">
    <location>
        <begin position="185"/>
        <end position="200"/>
    </location>
</feature>
<protein>
    <submittedName>
        <fullName evidence="5">Anti-sigma factor RsbA family regulatory protein</fullName>
    </submittedName>
</protein>
<evidence type="ECO:0000256" key="1">
    <source>
        <dbReference type="ARBA" id="ARBA00022527"/>
    </source>
</evidence>
<proteinExistence type="predicted"/>
<dbReference type="InterPro" id="IPR047718">
    <property type="entry name" value="RsbA-like_anti_sig"/>
</dbReference>
<evidence type="ECO:0000259" key="4">
    <source>
        <dbReference type="Pfam" id="PF14417"/>
    </source>
</evidence>
<dbReference type="InterPro" id="IPR050267">
    <property type="entry name" value="Anti-sigma-factor_SerPK"/>
</dbReference>
<dbReference type="PANTHER" id="PTHR35526">
    <property type="entry name" value="ANTI-SIGMA-F FACTOR RSBW-RELATED"/>
    <property type="match status" value="1"/>
</dbReference>
<evidence type="ECO:0000313" key="5">
    <source>
        <dbReference type="EMBL" id="MFC4061319.1"/>
    </source>
</evidence>
<reference evidence="6" key="1">
    <citation type="journal article" date="2019" name="Int. J. Syst. Evol. Microbiol.">
        <title>The Global Catalogue of Microorganisms (GCM) 10K type strain sequencing project: providing services to taxonomists for standard genome sequencing and annotation.</title>
        <authorList>
            <consortium name="The Broad Institute Genomics Platform"/>
            <consortium name="The Broad Institute Genome Sequencing Center for Infectious Disease"/>
            <person name="Wu L."/>
            <person name="Ma J."/>
        </authorList>
    </citation>
    <scope>NUCLEOTIDE SEQUENCE [LARGE SCALE GENOMIC DNA]</scope>
    <source>
        <strain evidence="6">TBRC 4489</strain>
    </source>
</reference>
<keyword evidence="1" id="KW-0723">Serine/threonine-protein kinase</keyword>
<keyword evidence="1" id="KW-0808">Transferase</keyword>
<feature type="region of interest" description="Disordered" evidence="2">
    <location>
        <begin position="180"/>
        <end position="200"/>
    </location>
</feature>
<evidence type="ECO:0000256" key="2">
    <source>
        <dbReference type="SAM" id="MobiDB-lite"/>
    </source>
</evidence>
<dbReference type="NCBIfam" id="NF041045">
    <property type="entry name" value="RsbA_anti_sig"/>
    <property type="match status" value="1"/>
</dbReference>
<dbReference type="Pfam" id="PF13581">
    <property type="entry name" value="HATPase_c_2"/>
    <property type="match status" value="1"/>
</dbReference>
<comment type="caution">
    <text evidence="5">The sequence shown here is derived from an EMBL/GenBank/DDBJ whole genome shotgun (WGS) entry which is preliminary data.</text>
</comment>
<name>A0ABV8IAR4_9ACTN</name>
<sequence length="324" mass="35538">MTPDRPPRLTHHALLYDCEQSLLDTATRFCLDGLGDGDAVLVVTTPATIAQLRHALGSAASRVEFADSRTWYDTPGRALAAYHRHVTARTATHHRIRILGEPVWHGRHPRETLEWTRCESIANVALADSPAWIVCPYDTRALPAHLTEDAQRTHPHLTTGAHTRPSPLYTDPEIFTRIRDHRPTGTEPTSTGPTSSEPAATLRFDHDLGKVRAFLTTQAAALGLPDTDTAKLVFAANEVATNAVQHGGGTGEIRLHRHGPALVCDVHDSGRLTAPFPGYLPPTTPHHGRGLWAVRQLCDLVEIHRNRPGTLVRLHLTLTPPART</sequence>
<feature type="domain" description="MEDS" evidence="4">
    <location>
        <begin position="10"/>
        <end position="155"/>
    </location>
</feature>
<dbReference type="SUPFAM" id="SSF55874">
    <property type="entry name" value="ATPase domain of HSP90 chaperone/DNA topoisomerase II/histidine kinase"/>
    <property type="match status" value="1"/>
</dbReference>
<keyword evidence="6" id="KW-1185">Reference proteome</keyword>
<dbReference type="InterPro" id="IPR025847">
    <property type="entry name" value="MEDS_domain"/>
</dbReference>
<dbReference type="InterPro" id="IPR003594">
    <property type="entry name" value="HATPase_dom"/>
</dbReference>
<dbReference type="Pfam" id="PF14417">
    <property type="entry name" value="MEDS"/>
    <property type="match status" value="1"/>
</dbReference>
<keyword evidence="1" id="KW-0418">Kinase</keyword>
<evidence type="ECO:0000313" key="6">
    <source>
        <dbReference type="Proteomes" id="UP001595850"/>
    </source>
</evidence>
<dbReference type="RefSeq" id="WP_377291389.1">
    <property type="nucleotide sequence ID" value="NZ_JBHSBM010000026.1"/>
</dbReference>
<dbReference type="PANTHER" id="PTHR35526:SF3">
    <property type="entry name" value="ANTI-SIGMA-F FACTOR RSBW"/>
    <property type="match status" value="1"/>
</dbReference>
<dbReference type="Proteomes" id="UP001595850">
    <property type="component" value="Unassembled WGS sequence"/>
</dbReference>
<accession>A0ABV8IAR4</accession>
<gene>
    <name evidence="5" type="ORF">ACFOWE_23720</name>
</gene>
<dbReference type="CDD" id="cd16936">
    <property type="entry name" value="HATPase_RsbW-like"/>
    <property type="match status" value="1"/>
</dbReference>